<feature type="transmembrane region" description="Helical" evidence="2">
    <location>
        <begin position="238"/>
        <end position="266"/>
    </location>
</feature>
<feature type="transmembrane region" description="Helical" evidence="2">
    <location>
        <begin position="412"/>
        <end position="435"/>
    </location>
</feature>
<dbReference type="AlphaFoldDB" id="A0A9W7F8H1"/>
<feature type="transmembrane region" description="Helical" evidence="2">
    <location>
        <begin position="154"/>
        <end position="175"/>
    </location>
</feature>
<keyword evidence="2" id="KW-1133">Transmembrane helix</keyword>
<keyword evidence="4" id="KW-1185">Reference proteome</keyword>
<evidence type="ECO:0000256" key="2">
    <source>
        <dbReference type="SAM" id="Phobius"/>
    </source>
</evidence>
<feature type="transmembrane region" description="Helical" evidence="2">
    <location>
        <begin position="128"/>
        <end position="147"/>
    </location>
</feature>
<accession>A0A9W7F8H1</accession>
<feature type="region of interest" description="Disordered" evidence="1">
    <location>
        <begin position="382"/>
        <end position="404"/>
    </location>
</feature>
<dbReference type="EMBL" id="BRXX01000360">
    <property type="protein sequence ID" value="GMI07194.1"/>
    <property type="molecule type" value="Genomic_DNA"/>
</dbReference>
<comment type="caution">
    <text evidence="3">The sequence shown here is derived from an EMBL/GenBank/DDBJ whole genome shotgun (WGS) entry which is preliminary data.</text>
</comment>
<feature type="transmembrane region" description="Helical" evidence="2">
    <location>
        <begin position="195"/>
        <end position="217"/>
    </location>
</feature>
<gene>
    <name evidence="3" type="ORF">TrVE_jg8373</name>
</gene>
<feature type="compositionally biased region" description="Basic and acidic residues" evidence="1">
    <location>
        <begin position="384"/>
        <end position="404"/>
    </location>
</feature>
<keyword evidence="2" id="KW-0812">Transmembrane</keyword>
<evidence type="ECO:0000256" key="1">
    <source>
        <dbReference type="SAM" id="MobiDB-lite"/>
    </source>
</evidence>
<evidence type="ECO:0000313" key="4">
    <source>
        <dbReference type="Proteomes" id="UP001165160"/>
    </source>
</evidence>
<evidence type="ECO:0000313" key="3">
    <source>
        <dbReference type="EMBL" id="GMI07194.1"/>
    </source>
</evidence>
<proteinExistence type="predicted"/>
<feature type="transmembrane region" description="Helical" evidence="2">
    <location>
        <begin position="49"/>
        <end position="74"/>
    </location>
</feature>
<protein>
    <submittedName>
        <fullName evidence="3">Uncharacterized protein</fullName>
    </submittedName>
</protein>
<keyword evidence="2" id="KW-0472">Membrane</keyword>
<organism evidence="3 4">
    <name type="scientific">Triparma verrucosa</name>
    <dbReference type="NCBI Taxonomy" id="1606542"/>
    <lineage>
        <taxon>Eukaryota</taxon>
        <taxon>Sar</taxon>
        <taxon>Stramenopiles</taxon>
        <taxon>Ochrophyta</taxon>
        <taxon>Bolidophyceae</taxon>
        <taxon>Parmales</taxon>
        <taxon>Triparmaceae</taxon>
        <taxon>Triparma</taxon>
    </lineage>
</organism>
<reference evidence="4" key="1">
    <citation type="journal article" date="2023" name="Commun. Biol.">
        <title>Genome analysis of Parmales, the sister group of diatoms, reveals the evolutionary specialization of diatoms from phago-mixotrophs to photoautotrophs.</title>
        <authorList>
            <person name="Ban H."/>
            <person name="Sato S."/>
            <person name="Yoshikawa S."/>
            <person name="Yamada K."/>
            <person name="Nakamura Y."/>
            <person name="Ichinomiya M."/>
            <person name="Sato N."/>
            <person name="Blanc-Mathieu R."/>
            <person name="Endo H."/>
            <person name="Kuwata A."/>
            <person name="Ogata H."/>
        </authorList>
    </citation>
    <scope>NUCLEOTIDE SEQUENCE [LARGE SCALE GENOMIC DNA]</scope>
    <source>
        <strain evidence="4">NIES 3699</strain>
    </source>
</reference>
<feature type="transmembrane region" description="Helical" evidence="2">
    <location>
        <begin position="455"/>
        <end position="477"/>
    </location>
</feature>
<sequence length="574" mass="64705">MREGKDSDDDELSIIRSNSESAVESSFRDTLLKSAREFIDEIKVSFSQLLIHFLSEGLLFSLAATIPPICVLLWNAEQTADDAQLFYGDDAIFSPSVYKQTNLSVVPLDARTKNSYYSDKATSVHLESLLFVYFIAMTGSMCARALVVFRPRPLGFFLVLAVGFANWYWGAHAMISLFMEWDALGESTPETETKFLLIQFVQVNWAFLPYLVAFFFSDMRAVGKGSTEKALAWRSWRVVFFLWAFGAFESFLFLVNAFILVALFFAPETTKFTMMAIRGFGQLICLTMVVEGGFFLNKFLVVECGVEERDSFVMMLPLIGMNTFLGRIMQSSSQNVGEMIVYEIIGTVAELFTADSLLRGYTPVRYTLHVLTKLLVPEASTKQIRPDEEQHQPRRSSKIPDGEKAKRTGRRFCAAIMIYLCLAEATSILASTAFWGILNINPTAPGADRVSLKTLALNFVVMFIGEFLFTDSILAYISHHFKRYTNDVAKEWIYISKKKRTMTVACLCLSFQVVLLCTTVKSLNYCFTGWVGGVGGGHRDEHDWVLTPCPVAPKNITEMSLVGVQWRAVFDKYN</sequence>
<dbReference type="Proteomes" id="UP001165160">
    <property type="component" value="Unassembled WGS sequence"/>
</dbReference>
<name>A0A9W7F8H1_9STRA</name>